<evidence type="ECO:0000313" key="2">
    <source>
        <dbReference type="EMBL" id="KAJ7764145.1"/>
    </source>
</evidence>
<dbReference type="Proteomes" id="UP001215280">
    <property type="component" value="Unassembled WGS sequence"/>
</dbReference>
<dbReference type="EMBL" id="JARJLG010000038">
    <property type="protein sequence ID" value="KAJ7764145.1"/>
    <property type="molecule type" value="Genomic_DNA"/>
</dbReference>
<keyword evidence="1" id="KW-1133">Transmembrane helix</keyword>
<proteinExistence type="predicted"/>
<dbReference type="AlphaFoldDB" id="A0AAD7JIM4"/>
<sequence>MATPNASFNVHSSTVYRYAIVGVLGTVALIGVVLFMHSRVVERRRARYGPVRVSVMHGTALPEKPTLCEAYLATDHEKGTAAWDATMPLSLRTDDIRAPNLMGKISLDKDVVSTLLTVMMLIEMPSSLPPPSSEDGGDHPLPYLEIGSAGVEFLYTHSDFTK</sequence>
<keyword evidence="3" id="KW-1185">Reference proteome</keyword>
<evidence type="ECO:0000313" key="3">
    <source>
        <dbReference type="Proteomes" id="UP001215280"/>
    </source>
</evidence>
<feature type="transmembrane region" description="Helical" evidence="1">
    <location>
        <begin position="15"/>
        <end position="37"/>
    </location>
</feature>
<protein>
    <submittedName>
        <fullName evidence="2">Uncharacterized protein</fullName>
    </submittedName>
</protein>
<keyword evidence="1" id="KW-0812">Transmembrane</keyword>
<gene>
    <name evidence="2" type="ORF">DFH07DRAFT_812067</name>
</gene>
<accession>A0AAD7JIM4</accession>
<keyword evidence="1" id="KW-0472">Membrane</keyword>
<reference evidence="2" key="1">
    <citation type="submission" date="2023-03" db="EMBL/GenBank/DDBJ databases">
        <title>Massive genome expansion in bonnet fungi (Mycena s.s.) driven by repeated elements and novel gene families across ecological guilds.</title>
        <authorList>
            <consortium name="Lawrence Berkeley National Laboratory"/>
            <person name="Harder C.B."/>
            <person name="Miyauchi S."/>
            <person name="Viragh M."/>
            <person name="Kuo A."/>
            <person name="Thoen E."/>
            <person name="Andreopoulos B."/>
            <person name="Lu D."/>
            <person name="Skrede I."/>
            <person name="Drula E."/>
            <person name="Henrissat B."/>
            <person name="Morin E."/>
            <person name="Kohler A."/>
            <person name="Barry K."/>
            <person name="LaButti K."/>
            <person name="Morin E."/>
            <person name="Salamov A."/>
            <person name="Lipzen A."/>
            <person name="Mereny Z."/>
            <person name="Hegedus B."/>
            <person name="Baldrian P."/>
            <person name="Stursova M."/>
            <person name="Weitz H."/>
            <person name="Taylor A."/>
            <person name="Grigoriev I.V."/>
            <person name="Nagy L.G."/>
            <person name="Martin F."/>
            <person name="Kauserud H."/>
        </authorList>
    </citation>
    <scope>NUCLEOTIDE SEQUENCE</scope>
    <source>
        <strain evidence="2">CBHHK188m</strain>
    </source>
</reference>
<name>A0AAD7JIM4_9AGAR</name>
<organism evidence="2 3">
    <name type="scientific">Mycena maculata</name>
    <dbReference type="NCBI Taxonomy" id="230809"/>
    <lineage>
        <taxon>Eukaryota</taxon>
        <taxon>Fungi</taxon>
        <taxon>Dikarya</taxon>
        <taxon>Basidiomycota</taxon>
        <taxon>Agaricomycotina</taxon>
        <taxon>Agaricomycetes</taxon>
        <taxon>Agaricomycetidae</taxon>
        <taxon>Agaricales</taxon>
        <taxon>Marasmiineae</taxon>
        <taxon>Mycenaceae</taxon>
        <taxon>Mycena</taxon>
    </lineage>
</organism>
<evidence type="ECO:0000256" key="1">
    <source>
        <dbReference type="SAM" id="Phobius"/>
    </source>
</evidence>
<comment type="caution">
    <text evidence="2">The sequence shown here is derived from an EMBL/GenBank/DDBJ whole genome shotgun (WGS) entry which is preliminary data.</text>
</comment>